<dbReference type="EMBL" id="VOQS01000005">
    <property type="protein sequence ID" value="TXC81030.1"/>
    <property type="molecule type" value="Genomic_DNA"/>
</dbReference>
<evidence type="ECO:0000313" key="4">
    <source>
        <dbReference type="Proteomes" id="UP000321776"/>
    </source>
</evidence>
<reference evidence="3 4" key="1">
    <citation type="journal article" date="2018" name="Int. J. Syst. Evol. Microbiol.">
        <title>Paraburkholderia azotifigens sp. nov., a nitrogen-fixing bacterium isolated from paddy soil.</title>
        <authorList>
            <person name="Choi G.M."/>
            <person name="Im W.T."/>
        </authorList>
    </citation>
    <scope>NUCLEOTIDE SEQUENCE [LARGE SCALE GENOMIC DNA]</scope>
    <source>
        <strain evidence="3 4">NF 2-5-3</strain>
    </source>
</reference>
<dbReference type="InterPro" id="IPR049945">
    <property type="entry name" value="AAA_22"/>
</dbReference>
<dbReference type="AlphaFoldDB" id="A0A5C6V8E7"/>
<dbReference type="InterPro" id="IPR027417">
    <property type="entry name" value="P-loop_NTPase"/>
</dbReference>
<accession>A0A5C6V8E7</accession>
<feature type="compositionally biased region" description="Basic and acidic residues" evidence="1">
    <location>
        <begin position="494"/>
        <end position="506"/>
    </location>
</feature>
<feature type="domain" description="ORC1/DEAH AAA+ ATPase" evidence="2">
    <location>
        <begin position="135"/>
        <end position="281"/>
    </location>
</feature>
<name>A0A5C6V8E7_9BURK</name>
<proteinExistence type="predicted"/>
<dbReference type="Proteomes" id="UP000321776">
    <property type="component" value="Unassembled WGS sequence"/>
</dbReference>
<dbReference type="SUPFAM" id="SSF52540">
    <property type="entry name" value="P-loop containing nucleoside triphosphate hydrolases"/>
    <property type="match status" value="1"/>
</dbReference>
<evidence type="ECO:0000256" key="1">
    <source>
        <dbReference type="SAM" id="MobiDB-lite"/>
    </source>
</evidence>
<dbReference type="RefSeq" id="WP_147238372.1">
    <property type="nucleotide sequence ID" value="NZ_VOQS01000005.1"/>
</dbReference>
<evidence type="ECO:0000313" key="3">
    <source>
        <dbReference type="EMBL" id="TXC81030.1"/>
    </source>
</evidence>
<sequence>MHAHSNINPNAVTAVYTQSRIPRYKDNALIEALPPLLDYESLGVDLFDLPEFDSVQRTWPAHERIHMVSELLDSMVVLNRHVHLGWAVDMLVRQGYVARVPRTASHTRTYQKLYEARKANAPFSVRTKQNATAQLSSALLGVSGVGKTSSLKRILNLYPQVIYHPDLDITQITYLHIEAPHDGVSTKGLAFSILRELDRLIPDGNYYERFGKKSYSAETLLNHAARLMHTHCVGLLVADEIQNLKNGGKSMEKMMALLVSASNELGVPILFVGTNRAANVLGLDASPARRSVGNAIYNWTALQRSSDLKKPDEWEDFISTVWPFQWLHNPVPLTQSLSDLMFHHSQGITDIAVKLFASVQWQCILDQSETITAQVIEQVWKRDFELIHTMMDAYRLNDPEALDKYHDIAPLKSEKLLDNALNRYEGVRVREKFVRPGHRDFVPTITATLKAMGIDAELASQIASSVETDGKAKNLLDGTQAALDKVKPPKKTKATKEGAADQRKSAAELPPDDYRNAIAAARDGKTTVFAQLDAMGHVCDLDELLELS</sequence>
<comment type="caution">
    <text evidence="3">The sequence shown here is derived from an EMBL/GenBank/DDBJ whole genome shotgun (WGS) entry which is preliminary data.</text>
</comment>
<dbReference type="Gene3D" id="3.40.50.300">
    <property type="entry name" value="P-loop containing nucleotide triphosphate hydrolases"/>
    <property type="match status" value="1"/>
</dbReference>
<gene>
    <name evidence="3" type="ORF">FRZ40_43320</name>
</gene>
<dbReference type="Pfam" id="PF13401">
    <property type="entry name" value="AAA_22"/>
    <property type="match status" value="1"/>
</dbReference>
<organism evidence="3 4">
    <name type="scientific">Paraburkholderia azotifigens</name>
    <dbReference type="NCBI Taxonomy" id="2057004"/>
    <lineage>
        <taxon>Bacteria</taxon>
        <taxon>Pseudomonadati</taxon>
        <taxon>Pseudomonadota</taxon>
        <taxon>Betaproteobacteria</taxon>
        <taxon>Burkholderiales</taxon>
        <taxon>Burkholderiaceae</taxon>
        <taxon>Paraburkholderia</taxon>
    </lineage>
</organism>
<protein>
    <submittedName>
        <fullName evidence="3">AAA family ATPase</fullName>
    </submittedName>
</protein>
<feature type="region of interest" description="Disordered" evidence="1">
    <location>
        <begin position="486"/>
        <end position="511"/>
    </location>
</feature>
<dbReference type="GO" id="GO:0016887">
    <property type="term" value="F:ATP hydrolysis activity"/>
    <property type="evidence" value="ECO:0007669"/>
    <property type="project" value="InterPro"/>
</dbReference>
<evidence type="ECO:0000259" key="2">
    <source>
        <dbReference type="Pfam" id="PF13401"/>
    </source>
</evidence>